<feature type="transmembrane region" description="Helical" evidence="1">
    <location>
        <begin position="77"/>
        <end position="99"/>
    </location>
</feature>
<organism evidence="3 4">
    <name type="scientific">Phytohabitans flavus</name>
    <dbReference type="NCBI Taxonomy" id="1076124"/>
    <lineage>
        <taxon>Bacteria</taxon>
        <taxon>Bacillati</taxon>
        <taxon>Actinomycetota</taxon>
        <taxon>Actinomycetes</taxon>
        <taxon>Micromonosporales</taxon>
        <taxon>Micromonosporaceae</taxon>
    </lineage>
</organism>
<dbReference type="EMBL" id="AP022870">
    <property type="protein sequence ID" value="BCB78778.1"/>
    <property type="molecule type" value="Genomic_DNA"/>
</dbReference>
<dbReference type="Pfam" id="PF02517">
    <property type="entry name" value="Rce1-like"/>
    <property type="match status" value="1"/>
</dbReference>
<dbReference type="InterPro" id="IPR003675">
    <property type="entry name" value="Rce1/LyrA-like_dom"/>
</dbReference>
<feature type="transmembrane region" description="Helical" evidence="1">
    <location>
        <begin position="195"/>
        <end position="216"/>
    </location>
</feature>
<evidence type="ECO:0000313" key="4">
    <source>
        <dbReference type="Proteomes" id="UP000502508"/>
    </source>
</evidence>
<feature type="domain" description="CAAX prenyl protease 2/Lysostaphin resistance protein A-like" evidence="2">
    <location>
        <begin position="114"/>
        <end position="202"/>
    </location>
</feature>
<feature type="transmembrane region" description="Helical" evidence="1">
    <location>
        <begin position="111"/>
        <end position="129"/>
    </location>
</feature>
<feature type="transmembrane region" description="Helical" evidence="1">
    <location>
        <begin position="165"/>
        <end position="183"/>
    </location>
</feature>
<dbReference type="GO" id="GO:0080120">
    <property type="term" value="P:CAAX-box protein maturation"/>
    <property type="evidence" value="ECO:0007669"/>
    <property type="project" value="UniProtKB-ARBA"/>
</dbReference>
<sequence>MEETAIAPPRPATKVWLAAEFLALFFGVVGVYALFGSPGSPIPFLLVGGVAAYVYLRRQAGFERRDLTRAAAVPAALPAILAGWALAAVVGIVVLAVARPEQLFDLPREEPLIWAFVAVFYPLLSVYPQELIYRAFLLHRYAPLLGTGAWAAAASATAFGFAHVIFGNVLSVLLTLAGGWLFARRYQKTRSLLAVSVEHALYGVLAFTIGFGDLFYHGAR</sequence>
<name>A0A6F8XYH6_9ACTN</name>
<keyword evidence="1" id="KW-0812">Transmembrane</keyword>
<dbReference type="Proteomes" id="UP000502508">
    <property type="component" value="Chromosome"/>
</dbReference>
<keyword evidence="1" id="KW-0472">Membrane</keyword>
<dbReference type="GO" id="GO:0004175">
    <property type="term" value="F:endopeptidase activity"/>
    <property type="evidence" value="ECO:0007669"/>
    <property type="project" value="UniProtKB-ARBA"/>
</dbReference>
<keyword evidence="1" id="KW-1133">Transmembrane helix</keyword>
<gene>
    <name evidence="3" type="ORF">Pflav_051880</name>
</gene>
<reference evidence="3 4" key="2">
    <citation type="submission" date="2020-03" db="EMBL/GenBank/DDBJ databases">
        <authorList>
            <person name="Ichikawa N."/>
            <person name="Kimura A."/>
            <person name="Kitahashi Y."/>
            <person name="Uohara A."/>
        </authorList>
    </citation>
    <scope>NUCLEOTIDE SEQUENCE [LARGE SCALE GENOMIC DNA]</scope>
    <source>
        <strain evidence="3 4">NBRC 107702</strain>
    </source>
</reference>
<evidence type="ECO:0000256" key="1">
    <source>
        <dbReference type="SAM" id="Phobius"/>
    </source>
</evidence>
<feature type="transmembrane region" description="Helical" evidence="1">
    <location>
        <begin position="15"/>
        <end position="35"/>
    </location>
</feature>
<feature type="transmembrane region" description="Helical" evidence="1">
    <location>
        <begin position="41"/>
        <end position="56"/>
    </location>
</feature>
<reference evidence="3 4" key="1">
    <citation type="submission" date="2020-03" db="EMBL/GenBank/DDBJ databases">
        <title>Whole genome shotgun sequence of Phytohabitans flavus NBRC 107702.</title>
        <authorList>
            <person name="Komaki H."/>
            <person name="Tamura T."/>
        </authorList>
    </citation>
    <scope>NUCLEOTIDE SEQUENCE [LARGE SCALE GENOMIC DNA]</scope>
    <source>
        <strain evidence="3 4">NBRC 107702</strain>
    </source>
</reference>
<dbReference type="RefSeq" id="WP_232071854.1">
    <property type="nucleotide sequence ID" value="NZ_AP022870.1"/>
</dbReference>
<evidence type="ECO:0000313" key="3">
    <source>
        <dbReference type="EMBL" id="BCB78778.1"/>
    </source>
</evidence>
<keyword evidence="4" id="KW-1185">Reference proteome</keyword>
<dbReference type="KEGG" id="pfla:Pflav_051880"/>
<proteinExistence type="predicted"/>
<feature type="transmembrane region" description="Helical" evidence="1">
    <location>
        <begin position="141"/>
        <end position="159"/>
    </location>
</feature>
<dbReference type="AlphaFoldDB" id="A0A6F8XYH6"/>
<evidence type="ECO:0000259" key="2">
    <source>
        <dbReference type="Pfam" id="PF02517"/>
    </source>
</evidence>
<accession>A0A6F8XYH6</accession>
<protein>
    <recommendedName>
        <fullName evidence="2">CAAX prenyl protease 2/Lysostaphin resistance protein A-like domain-containing protein</fullName>
    </recommendedName>
</protein>